<gene>
    <name evidence="4" type="ORF">C5O77_02830</name>
    <name evidence="3" type="ORF">LR3_00820</name>
</gene>
<evidence type="ECO:0000259" key="2">
    <source>
        <dbReference type="Pfam" id="PF13649"/>
    </source>
</evidence>
<name>A0A073JMT5_LIMRT</name>
<sequence length="246" mass="28302">MIYQSFAQLYDQLFDPEMYQKWEEFTIKNLPADTKNILDLAGGSGRLGVMLAARGFDVTVADFSAEMLSIADQHATEAGVNLHLLQADMRDLSTLPQYDAITCYADSFCYLDDAAAVQKTFNEIADHLKDNGVFLFDVISPYQTDVVYPGYMFNYEDEDHQRAFMWQSFKDDDVDHGVIHELAFFTRDNDGRYDRVGETHYERAYELPLLKQMLSQAGFNSVEVGSNFSTSIKEEKPTRWFFKCRK</sequence>
<dbReference type="PANTHER" id="PTHR43861">
    <property type="entry name" value="TRANS-ACONITATE 2-METHYLTRANSFERASE-RELATED"/>
    <property type="match status" value="1"/>
</dbReference>
<dbReference type="Proteomes" id="UP000276940">
    <property type="component" value="Unassembled WGS sequence"/>
</dbReference>
<dbReference type="RefSeq" id="WP_003664095.1">
    <property type="nucleotide sequence ID" value="NZ_CP128363.1"/>
</dbReference>
<dbReference type="CDD" id="cd02440">
    <property type="entry name" value="AdoMet_MTases"/>
    <property type="match status" value="1"/>
</dbReference>
<dbReference type="Proteomes" id="UP000027731">
    <property type="component" value="Unassembled WGS sequence"/>
</dbReference>
<evidence type="ECO:0000313" key="4">
    <source>
        <dbReference type="EMBL" id="RMX26083.1"/>
    </source>
</evidence>
<dbReference type="AlphaFoldDB" id="A0A073JMT5"/>
<reference evidence="4 6" key="2">
    <citation type="journal article" date="2018" name="J Appl Environ Microbiol">
        <title>The gut symbionts Lactobacillus reuteri R2lc and 2010 encode a polyketide synthase cluster that activates the mammalian aryl-hydrocarbon receptor.</title>
        <authorList>
            <person name="Ozcam M."/>
            <person name="Roos S."/>
            <person name="Van Pijkeren J.P."/>
        </authorList>
    </citation>
    <scope>NUCLEOTIDE SEQUENCE [LARGE SCALE GENOMIC DNA]</scope>
    <source>
        <strain evidence="4 6">R2lc</strain>
    </source>
</reference>
<dbReference type="PATRIC" id="fig|1598.90.peg.1497"/>
<dbReference type="Pfam" id="PF13649">
    <property type="entry name" value="Methyltransf_25"/>
    <property type="match status" value="1"/>
</dbReference>
<keyword evidence="3" id="KW-0489">Methyltransferase</keyword>
<dbReference type="Gene3D" id="3.40.50.150">
    <property type="entry name" value="Vaccinia Virus protein VP39"/>
    <property type="match status" value="1"/>
</dbReference>
<evidence type="ECO:0000256" key="1">
    <source>
        <dbReference type="ARBA" id="ARBA00022679"/>
    </source>
</evidence>
<dbReference type="InterPro" id="IPR041698">
    <property type="entry name" value="Methyltransf_25"/>
</dbReference>
<organism evidence="3 5">
    <name type="scientific">Limosilactobacillus reuteri</name>
    <name type="common">Lactobacillus reuteri</name>
    <dbReference type="NCBI Taxonomy" id="1598"/>
    <lineage>
        <taxon>Bacteria</taxon>
        <taxon>Bacillati</taxon>
        <taxon>Bacillota</taxon>
        <taxon>Bacilli</taxon>
        <taxon>Lactobacillales</taxon>
        <taxon>Lactobacillaceae</taxon>
        <taxon>Limosilactobacillus</taxon>
    </lineage>
</organism>
<keyword evidence="1 3" id="KW-0808">Transferase</keyword>
<dbReference type="EMBL" id="JOSX01000020">
    <property type="protein sequence ID" value="KEK14409.1"/>
    <property type="molecule type" value="Genomic_DNA"/>
</dbReference>
<evidence type="ECO:0000313" key="5">
    <source>
        <dbReference type="Proteomes" id="UP000027731"/>
    </source>
</evidence>
<feature type="domain" description="Methyltransferase" evidence="2">
    <location>
        <begin position="37"/>
        <end position="132"/>
    </location>
</feature>
<dbReference type="InterPro" id="IPR029063">
    <property type="entry name" value="SAM-dependent_MTases_sf"/>
</dbReference>
<comment type="caution">
    <text evidence="3">The sequence shown here is derived from an EMBL/GenBank/DDBJ whole genome shotgun (WGS) entry which is preliminary data.</text>
</comment>
<accession>A0A073JMT5</accession>
<dbReference type="SUPFAM" id="SSF53335">
    <property type="entry name" value="S-adenosyl-L-methionine-dependent methyltransferases"/>
    <property type="match status" value="1"/>
</dbReference>
<dbReference type="Gene3D" id="2.20.25.110">
    <property type="entry name" value="S-adenosyl-L-methionine-dependent methyltransferases"/>
    <property type="match status" value="1"/>
</dbReference>
<reference evidence="3 5" key="1">
    <citation type="submission" date="2014-06" db="EMBL/GenBank/DDBJ databases">
        <title>Genetic determinant of reutericyclin biosynthesis of Lactobacillus reuteri.</title>
        <authorList>
            <person name="Lin X."/>
            <person name="Duar R."/>
            <person name="Walter J."/>
            <person name="Gaenzle M."/>
        </authorList>
    </citation>
    <scope>NUCLEOTIDE SEQUENCE [LARGE SCALE GENOMIC DNA]</scope>
    <source>
        <strain evidence="3 5">LTH2584</strain>
    </source>
</reference>
<dbReference type="GO" id="GO:0008168">
    <property type="term" value="F:methyltransferase activity"/>
    <property type="evidence" value="ECO:0007669"/>
    <property type="project" value="UniProtKB-KW"/>
</dbReference>
<dbReference type="EMBL" id="PTLS01000021">
    <property type="protein sequence ID" value="RMX26083.1"/>
    <property type="molecule type" value="Genomic_DNA"/>
</dbReference>
<dbReference type="GO" id="GO:0032259">
    <property type="term" value="P:methylation"/>
    <property type="evidence" value="ECO:0007669"/>
    <property type="project" value="UniProtKB-KW"/>
</dbReference>
<protein>
    <submittedName>
        <fullName evidence="3 4">SAM-dependent methyltransferase</fullName>
    </submittedName>
</protein>
<evidence type="ECO:0000313" key="6">
    <source>
        <dbReference type="Proteomes" id="UP000276940"/>
    </source>
</evidence>
<proteinExistence type="predicted"/>
<evidence type="ECO:0000313" key="3">
    <source>
        <dbReference type="EMBL" id="KEK14409.1"/>
    </source>
</evidence>